<organism evidence="2">
    <name type="scientific">Eutreptiella gymnastica</name>
    <dbReference type="NCBI Taxonomy" id="73025"/>
    <lineage>
        <taxon>Eukaryota</taxon>
        <taxon>Discoba</taxon>
        <taxon>Euglenozoa</taxon>
        <taxon>Euglenida</taxon>
        <taxon>Spirocuta</taxon>
        <taxon>Euglenophyceae</taxon>
        <taxon>Eutreptiales</taxon>
        <taxon>Eutreptiaceae</taxon>
        <taxon>Eutreptiella</taxon>
    </lineage>
</organism>
<dbReference type="AlphaFoldDB" id="A0A7S4D1Z7"/>
<gene>
    <name evidence="2" type="ORF">EGYM00163_LOCUS24741</name>
</gene>
<accession>A0A7S4D1Z7</accession>
<feature type="chain" id="PRO_5031186665" evidence="1">
    <location>
        <begin position="19"/>
        <end position="109"/>
    </location>
</feature>
<reference evidence="2" key="1">
    <citation type="submission" date="2021-01" db="EMBL/GenBank/DDBJ databases">
        <authorList>
            <person name="Corre E."/>
            <person name="Pelletier E."/>
            <person name="Niang G."/>
            <person name="Scheremetjew M."/>
            <person name="Finn R."/>
            <person name="Kale V."/>
            <person name="Holt S."/>
            <person name="Cochrane G."/>
            <person name="Meng A."/>
            <person name="Brown T."/>
            <person name="Cohen L."/>
        </authorList>
    </citation>
    <scope>NUCLEOTIDE SEQUENCE</scope>
    <source>
        <strain evidence="2">CCMP1594</strain>
    </source>
</reference>
<evidence type="ECO:0000256" key="1">
    <source>
        <dbReference type="SAM" id="SignalP"/>
    </source>
</evidence>
<protein>
    <submittedName>
        <fullName evidence="2">Uncharacterized protein</fullName>
    </submittedName>
</protein>
<dbReference type="EMBL" id="HBJA01070434">
    <property type="protein sequence ID" value="CAE0813590.1"/>
    <property type="molecule type" value="Transcribed_RNA"/>
</dbReference>
<evidence type="ECO:0000313" key="2">
    <source>
        <dbReference type="EMBL" id="CAE0813590.1"/>
    </source>
</evidence>
<sequence length="109" mass="11895">MHPGAIFVVLMLPLLMKARDVAQCSKGDIFRSASYGSHVVSPGKPFCKSSPWSWQQKKCVCCAQEFHGSTQVQVVSLLCTCNLGCQVMVEGVPSGKDCGPWFRFGARLL</sequence>
<feature type="signal peptide" evidence="1">
    <location>
        <begin position="1"/>
        <end position="18"/>
    </location>
</feature>
<keyword evidence="1" id="KW-0732">Signal</keyword>
<name>A0A7S4D1Z7_9EUGL</name>
<proteinExistence type="predicted"/>